<dbReference type="PRINTS" id="PR01837">
    <property type="entry name" value="MGTCSAPBPROT"/>
</dbReference>
<name>A0A221SV03_9DEIO</name>
<proteinExistence type="inferred from homology"/>
<sequence length="158" mass="16413">MTLEADLPLMLRLLVALLLAGLVGLERELNRTSVGLRTHALVGVCTAAFVILAELTVQAFQGASPLLRFDPLAVLGATVSGISFLGAGAVIAGSTTERRQSLTSAASILGTAAIGLCCGLAHYPLAAALTGVILLILHGFRWVEVHLLGTRRAPPPRE</sequence>
<dbReference type="STRING" id="317577.GCA_000419625_00147"/>
<dbReference type="Pfam" id="PF02308">
    <property type="entry name" value="MgtC"/>
    <property type="match status" value="1"/>
</dbReference>
<protein>
    <recommendedName>
        <fullName evidence="8">MgtC/SapB/SrpB/YhiD N-terminal domain-containing protein</fullName>
    </recommendedName>
</protein>
<dbReference type="RefSeq" id="WP_027462152.1">
    <property type="nucleotide sequence ID" value="NZ_CP021081.1"/>
</dbReference>
<keyword evidence="6 7" id="KW-0472">Membrane</keyword>
<dbReference type="InterPro" id="IPR049177">
    <property type="entry name" value="MgtC_SapB_SrpB_YhiD_N"/>
</dbReference>
<gene>
    <name evidence="9" type="ORF">DFI_04945</name>
</gene>
<evidence type="ECO:0000259" key="8">
    <source>
        <dbReference type="Pfam" id="PF02308"/>
    </source>
</evidence>
<reference evidence="9 10" key="1">
    <citation type="submission" date="2017-05" db="EMBL/GenBank/DDBJ databases">
        <title>The complete genome sequence of Deinococcus ficus isolated from the rhizosphere of the Ficus religiosa L. in Taiwan.</title>
        <authorList>
            <person name="Wu K.-M."/>
            <person name="Liao T.-L."/>
            <person name="Liu Y.-M."/>
            <person name="Young C.-C."/>
            <person name="Tsai S.-F."/>
        </authorList>
    </citation>
    <scope>NUCLEOTIDE SEQUENCE [LARGE SCALE GENOMIC DNA]</scope>
    <source>
        <strain evidence="9 10">CC-FR2-10</strain>
    </source>
</reference>
<feature type="transmembrane region" description="Helical" evidence="7">
    <location>
        <begin position="38"/>
        <end position="60"/>
    </location>
</feature>
<comment type="subcellular location">
    <subcellularLocation>
        <location evidence="1">Cell membrane</location>
        <topology evidence="1">Multi-pass membrane protein</topology>
    </subcellularLocation>
</comment>
<dbReference type="KEGG" id="dfc:DFI_04945"/>
<dbReference type="InterPro" id="IPR003416">
    <property type="entry name" value="MgtC/SapB/SrpB/YhiD_fam"/>
</dbReference>
<keyword evidence="5 7" id="KW-1133">Transmembrane helix</keyword>
<evidence type="ECO:0000256" key="5">
    <source>
        <dbReference type="ARBA" id="ARBA00022989"/>
    </source>
</evidence>
<evidence type="ECO:0000256" key="2">
    <source>
        <dbReference type="ARBA" id="ARBA00009298"/>
    </source>
</evidence>
<evidence type="ECO:0000256" key="3">
    <source>
        <dbReference type="ARBA" id="ARBA00022475"/>
    </source>
</evidence>
<evidence type="ECO:0000256" key="7">
    <source>
        <dbReference type="SAM" id="Phobius"/>
    </source>
</evidence>
<comment type="similarity">
    <text evidence="2">Belongs to the MgtC/SapB family.</text>
</comment>
<feature type="transmembrane region" description="Helical" evidence="7">
    <location>
        <begin position="105"/>
        <end position="123"/>
    </location>
</feature>
<feature type="transmembrane region" description="Helical" evidence="7">
    <location>
        <begin position="129"/>
        <end position="149"/>
    </location>
</feature>
<dbReference type="PANTHER" id="PTHR33778">
    <property type="entry name" value="PROTEIN MGTC"/>
    <property type="match status" value="1"/>
</dbReference>
<evidence type="ECO:0000256" key="6">
    <source>
        <dbReference type="ARBA" id="ARBA00023136"/>
    </source>
</evidence>
<evidence type="ECO:0000313" key="10">
    <source>
        <dbReference type="Proteomes" id="UP000259030"/>
    </source>
</evidence>
<evidence type="ECO:0000256" key="1">
    <source>
        <dbReference type="ARBA" id="ARBA00004651"/>
    </source>
</evidence>
<dbReference type="PANTHER" id="PTHR33778:SF1">
    <property type="entry name" value="MAGNESIUM TRANSPORTER YHID-RELATED"/>
    <property type="match status" value="1"/>
</dbReference>
<feature type="transmembrane region" description="Helical" evidence="7">
    <location>
        <begin position="6"/>
        <end position="26"/>
    </location>
</feature>
<evidence type="ECO:0000256" key="4">
    <source>
        <dbReference type="ARBA" id="ARBA00022692"/>
    </source>
</evidence>
<feature type="domain" description="MgtC/SapB/SrpB/YhiD N-terminal" evidence="8">
    <location>
        <begin position="13"/>
        <end position="144"/>
    </location>
</feature>
<dbReference type="EMBL" id="CP021081">
    <property type="protein sequence ID" value="ASN80441.1"/>
    <property type="molecule type" value="Genomic_DNA"/>
</dbReference>
<keyword evidence="3" id="KW-1003">Cell membrane</keyword>
<dbReference type="Proteomes" id="UP000259030">
    <property type="component" value="Chromosome"/>
</dbReference>
<dbReference type="AlphaFoldDB" id="A0A221SV03"/>
<feature type="transmembrane region" description="Helical" evidence="7">
    <location>
        <begin position="72"/>
        <end position="93"/>
    </location>
</feature>
<dbReference type="GO" id="GO:0005886">
    <property type="term" value="C:plasma membrane"/>
    <property type="evidence" value="ECO:0007669"/>
    <property type="project" value="UniProtKB-SubCell"/>
</dbReference>
<evidence type="ECO:0000313" key="9">
    <source>
        <dbReference type="EMBL" id="ASN80441.1"/>
    </source>
</evidence>
<keyword evidence="4 7" id="KW-0812">Transmembrane</keyword>
<keyword evidence="10" id="KW-1185">Reference proteome</keyword>
<organism evidence="9 10">
    <name type="scientific">Deinococcus ficus</name>
    <dbReference type="NCBI Taxonomy" id="317577"/>
    <lineage>
        <taxon>Bacteria</taxon>
        <taxon>Thermotogati</taxon>
        <taxon>Deinococcota</taxon>
        <taxon>Deinococci</taxon>
        <taxon>Deinococcales</taxon>
        <taxon>Deinococcaceae</taxon>
        <taxon>Deinococcus</taxon>
    </lineage>
</organism>
<accession>A0A221SV03</accession>